<dbReference type="AlphaFoldDB" id="A0A1G2U2S8"/>
<dbReference type="InterPro" id="IPR036388">
    <property type="entry name" value="WH-like_DNA-bd_sf"/>
</dbReference>
<sequence>MITINEQRTIREIHSNPDISLRGLVERLNLGGVASASHIVNSLEEKGYLEKVGVSTNKKYCLTQKALSLEEVINMKVENLMPRDFQPVMNAGSNPVGSQFTTSGSDNVKEIEPFSQKDFPNSTGNADTNNLRTILSANFTKIMTSNDGIQKYGDVIILGGILTVMVLPASYLVLKNEWMNAFLPISLILLTIIILNKII</sequence>
<dbReference type="Gene3D" id="1.10.10.10">
    <property type="entry name" value="Winged helix-like DNA-binding domain superfamily/Winged helix DNA-binding domain"/>
    <property type="match status" value="1"/>
</dbReference>
<evidence type="ECO:0000313" key="2">
    <source>
        <dbReference type="EMBL" id="OHB03803.1"/>
    </source>
</evidence>
<keyword evidence="1" id="KW-0472">Membrane</keyword>
<dbReference type="InterPro" id="IPR036390">
    <property type="entry name" value="WH_DNA-bd_sf"/>
</dbReference>
<keyword evidence="1" id="KW-1133">Transmembrane helix</keyword>
<evidence type="ECO:0000256" key="1">
    <source>
        <dbReference type="SAM" id="Phobius"/>
    </source>
</evidence>
<dbReference type="Proteomes" id="UP000176800">
    <property type="component" value="Unassembled WGS sequence"/>
</dbReference>
<feature type="transmembrane region" description="Helical" evidence="1">
    <location>
        <begin position="152"/>
        <end position="172"/>
    </location>
</feature>
<comment type="caution">
    <text evidence="2">The sequence shown here is derived from an EMBL/GenBank/DDBJ whole genome shotgun (WGS) entry which is preliminary data.</text>
</comment>
<reference evidence="2 3" key="1">
    <citation type="journal article" date="2016" name="Nat. Commun.">
        <title>Thousands of microbial genomes shed light on interconnected biogeochemical processes in an aquifer system.</title>
        <authorList>
            <person name="Anantharaman K."/>
            <person name="Brown C.T."/>
            <person name="Hug L.A."/>
            <person name="Sharon I."/>
            <person name="Castelle C.J."/>
            <person name="Probst A.J."/>
            <person name="Thomas B.C."/>
            <person name="Singh A."/>
            <person name="Wilkins M.J."/>
            <person name="Karaoz U."/>
            <person name="Brodie E.L."/>
            <person name="Williams K.H."/>
            <person name="Hubbard S.S."/>
            <person name="Banfield J.F."/>
        </authorList>
    </citation>
    <scope>NUCLEOTIDE SEQUENCE [LARGE SCALE GENOMIC DNA]</scope>
</reference>
<protein>
    <submittedName>
        <fullName evidence="2">Uncharacterized protein</fullName>
    </submittedName>
</protein>
<evidence type="ECO:0000313" key="3">
    <source>
        <dbReference type="Proteomes" id="UP000176800"/>
    </source>
</evidence>
<dbReference type="SUPFAM" id="SSF46785">
    <property type="entry name" value="Winged helix' DNA-binding domain"/>
    <property type="match status" value="1"/>
</dbReference>
<organism evidence="2 3">
    <name type="scientific">Candidatus Zambryskibacteria bacterium RIFCSPLOWO2_01_FULL_45_21</name>
    <dbReference type="NCBI Taxonomy" id="1802761"/>
    <lineage>
        <taxon>Bacteria</taxon>
        <taxon>Candidatus Zambryskiibacteriota</taxon>
    </lineage>
</organism>
<feature type="transmembrane region" description="Helical" evidence="1">
    <location>
        <begin position="178"/>
        <end position="195"/>
    </location>
</feature>
<proteinExistence type="predicted"/>
<dbReference type="EMBL" id="MHWE01000013">
    <property type="protein sequence ID" value="OHB03803.1"/>
    <property type="molecule type" value="Genomic_DNA"/>
</dbReference>
<name>A0A1G2U2S8_9BACT</name>
<keyword evidence="1" id="KW-0812">Transmembrane</keyword>
<gene>
    <name evidence="2" type="ORF">A3B14_03880</name>
</gene>
<accession>A0A1G2U2S8</accession>